<comment type="caution">
    <text evidence="2">The sequence shown here is derived from an EMBL/GenBank/DDBJ whole genome shotgun (WGS) entry which is preliminary data.</text>
</comment>
<gene>
    <name evidence="2" type="ORF">DIURU_000410</name>
</gene>
<feature type="region of interest" description="Disordered" evidence="1">
    <location>
        <begin position="1"/>
        <end position="36"/>
    </location>
</feature>
<dbReference type="Proteomes" id="UP000449547">
    <property type="component" value="Unassembled WGS sequence"/>
</dbReference>
<dbReference type="RefSeq" id="XP_034014729.1">
    <property type="nucleotide sequence ID" value="XM_034156936.1"/>
</dbReference>
<evidence type="ECO:0000256" key="1">
    <source>
        <dbReference type="SAM" id="MobiDB-lite"/>
    </source>
</evidence>
<accession>A0A642UXN1</accession>
<sequence>MLTPPATGVSFRHDLRSPNQPISPFDSSAVVPDQPSSISQQVQELQRLFGENESLIDRNIEGLEALTHKWDRTKSHTLDDTQKTLTSIEHELEDMLAQLKAKPTRTSTRRSSRAPPRLSKRVSNYSDHSYRQPSPVDLERSKTLDSTYAALTAAEDSFDVSQSTPNDPMGPLYRSFDLSSPRMSPAVRKRLDGILGSMDEVTKVVPPSPTNNEVMTELVGSVSNVIDAFSS</sequence>
<dbReference type="EMBL" id="SWFT01000019">
    <property type="protein sequence ID" value="KAA8907723.1"/>
    <property type="molecule type" value="Genomic_DNA"/>
</dbReference>
<name>A0A642UXN1_DIURU</name>
<keyword evidence="3" id="KW-1185">Reference proteome</keyword>
<reference evidence="2 3" key="1">
    <citation type="submission" date="2019-07" db="EMBL/GenBank/DDBJ databases">
        <title>Genome assembly of two rare yeast pathogens: Diutina rugosa and Trichomonascus ciferrii.</title>
        <authorList>
            <person name="Mixao V."/>
            <person name="Saus E."/>
            <person name="Hansen A."/>
            <person name="Lass-Flor C."/>
            <person name="Gabaldon T."/>
        </authorList>
    </citation>
    <scope>NUCLEOTIDE SEQUENCE [LARGE SCALE GENOMIC DNA]</scope>
    <source>
        <strain evidence="2 3">CBS 613</strain>
    </source>
</reference>
<protein>
    <submittedName>
        <fullName evidence="2">Uncharacterized protein</fullName>
    </submittedName>
</protein>
<dbReference type="VEuPathDB" id="FungiDB:DIURU_000410"/>
<feature type="compositionally biased region" description="Polar residues" evidence="1">
    <location>
        <begin position="17"/>
        <end position="26"/>
    </location>
</feature>
<proteinExistence type="predicted"/>
<feature type="region of interest" description="Disordered" evidence="1">
    <location>
        <begin position="100"/>
        <end position="138"/>
    </location>
</feature>
<dbReference type="AlphaFoldDB" id="A0A642UXN1"/>
<dbReference type="GeneID" id="54779063"/>
<evidence type="ECO:0000313" key="3">
    <source>
        <dbReference type="Proteomes" id="UP000449547"/>
    </source>
</evidence>
<organism evidence="2 3">
    <name type="scientific">Diutina rugosa</name>
    <name type="common">Yeast</name>
    <name type="synonym">Candida rugosa</name>
    <dbReference type="NCBI Taxonomy" id="5481"/>
    <lineage>
        <taxon>Eukaryota</taxon>
        <taxon>Fungi</taxon>
        <taxon>Dikarya</taxon>
        <taxon>Ascomycota</taxon>
        <taxon>Saccharomycotina</taxon>
        <taxon>Pichiomycetes</taxon>
        <taxon>Debaryomycetaceae</taxon>
        <taxon>Diutina</taxon>
    </lineage>
</organism>
<evidence type="ECO:0000313" key="2">
    <source>
        <dbReference type="EMBL" id="KAA8907723.1"/>
    </source>
</evidence>